<dbReference type="AlphaFoldDB" id="A0AAN6W1N4"/>
<feature type="transmembrane region" description="Helical" evidence="1">
    <location>
        <begin position="164"/>
        <end position="186"/>
    </location>
</feature>
<reference evidence="2" key="2">
    <citation type="submission" date="2023-05" db="EMBL/GenBank/DDBJ databases">
        <authorList>
            <consortium name="Lawrence Berkeley National Laboratory"/>
            <person name="Steindorff A."/>
            <person name="Hensen N."/>
            <person name="Bonometti L."/>
            <person name="Westerberg I."/>
            <person name="Brannstrom I.O."/>
            <person name="Guillou S."/>
            <person name="Cros-Aarteil S."/>
            <person name="Calhoun S."/>
            <person name="Haridas S."/>
            <person name="Kuo A."/>
            <person name="Mondo S."/>
            <person name="Pangilinan J."/>
            <person name="Riley R."/>
            <person name="Labutti K."/>
            <person name="Andreopoulos B."/>
            <person name="Lipzen A."/>
            <person name="Chen C."/>
            <person name="Yanf M."/>
            <person name="Daum C."/>
            <person name="Ng V."/>
            <person name="Clum A."/>
            <person name="Ohm R."/>
            <person name="Martin F."/>
            <person name="Silar P."/>
            <person name="Natvig D."/>
            <person name="Lalanne C."/>
            <person name="Gautier V."/>
            <person name="Ament-Velasquez S.L."/>
            <person name="Kruys A."/>
            <person name="Hutchinson M.I."/>
            <person name="Powell A.J."/>
            <person name="Barry K."/>
            <person name="Miller A.N."/>
            <person name="Grigoriev I.V."/>
            <person name="Debuchy R."/>
            <person name="Gladieux P."/>
            <person name="Thoren M.H."/>
            <person name="Johannesson H."/>
        </authorList>
    </citation>
    <scope>NUCLEOTIDE SEQUENCE</scope>
    <source>
        <strain evidence="2">CBS 892.96</strain>
    </source>
</reference>
<protein>
    <submittedName>
        <fullName evidence="2">Uncharacterized protein</fullName>
    </submittedName>
</protein>
<evidence type="ECO:0000313" key="3">
    <source>
        <dbReference type="Proteomes" id="UP001302321"/>
    </source>
</evidence>
<dbReference type="EMBL" id="MU866467">
    <property type="protein sequence ID" value="KAK4172082.1"/>
    <property type="molecule type" value="Genomic_DNA"/>
</dbReference>
<keyword evidence="1" id="KW-1133">Transmembrane helix</keyword>
<keyword evidence="1" id="KW-0472">Membrane</keyword>
<organism evidence="2 3">
    <name type="scientific">Triangularia setosa</name>
    <dbReference type="NCBI Taxonomy" id="2587417"/>
    <lineage>
        <taxon>Eukaryota</taxon>
        <taxon>Fungi</taxon>
        <taxon>Dikarya</taxon>
        <taxon>Ascomycota</taxon>
        <taxon>Pezizomycotina</taxon>
        <taxon>Sordariomycetes</taxon>
        <taxon>Sordariomycetidae</taxon>
        <taxon>Sordariales</taxon>
        <taxon>Podosporaceae</taxon>
        <taxon>Triangularia</taxon>
    </lineage>
</organism>
<evidence type="ECO:0000256" key="1">
    <source>
        <dbReference type="SAM" id="Phobius"/>
    </source>
</evidence>
<reference evidence="2" key="1">
    <citation type="journal article" date="2023" name="Mol. Phylogenet. Evol.">
        <title>Genome-scale phylogeny and comparative genomics of the fungal order Sordariales.</title>
        <authorList>
            <person name="Hensen N."/>
            <person name="Bonometti L."/>
            <person name="Westerberg I."/>
            <person name="Brannstrom I.O."/>
            <person name="Guillou S."/>
            <person name="Cros-Aarteil S."/>
            <person name="Calhoun S."/>
            <person name="Haridas S."/>
            <person name="Kuo A."/>
            <person name="Mondo S."/>
            <person name="Pangilinan J."/>
            <person name="Riley R."/>
            <person name="LaButti K."/>
            <person name="Andreopoulos B."/>
            <person name="Lipzen A."/>
            <person name="Chen C."/>
            <person name="Yan M."/>
            <person name="Daum C."/>
            <person name="Ng V."/>
            <person name="Clum A."/>
            <person name="Steindorff A."/>
            <person name="Ohm R.A."/>
            <person name="Martin F."/>
            <person name="Silar P."/>
            <person name="Natvig D.O."/>
            <person name="Lalanne C."/>
            <person name="Gautier V."/>
            <person name="Ament-Velasquez S.L."/>
            <person name="Kruys A."/>
            <person name="Hutchinson M.I."/>
            <person name="Powell A.J."/>
            <person name="Barry K."/>
            <person name="Miller A.N."/>
            <person name="Grigoriev I.V."/>
            <person name="Debuchy R."/>
            <person name="Gladieux P."/>
            <person name="Hiltunen Thoren M."/>
            <person name="Johannesson H."/>
        </authorList>
    </citation>
    <scope>NUCLEOTIDE SEQUENCE</scope>
    <source>
        <strain evidence="2">CBS 892.96</strain>
    </source>
</reference>
<gene>
    <name evidence="2" type="ORF">QBC36DRAFT_315184</name>
</gene>
<comment type="caution">
    <text evidence="2">The sequence shown here is derived from an EMBL/GenBank/DDBJ whole genome shotgun (WGS) entry which is preliminary data.</text>
</comment>
<evidence type="ECO:0000313" key="2">
    <source>
        <dbReference type="EMBL" id="KAK4172082.1"/>
    </source>
</evidence>
<accession>A0AAN6W1N4</accession>
<dbReference type="Proteomes" id="UP001302321">
    <property type="component" value="Unassembled WGS sequence"/>
</dbReference>
<keyword evidence="3" id="KW-1185">Reference proteome</keyword>
<name>A0AAN6W1N4_9PEZI</name>
<proteinExistence type="predicted"/>
<keyword evidence="1" id="KW-0812">Transmembrane</keyword>
<sequence length="211" mass="22983">MHLPRQEHQEPVQARLLHERCRLQAYPRGTYRDSFEHVTWTPKEVENAIVRGAPLSPAAPRLRVVESSLVAVPTSAPSLSSILAPSSTSVPSTTLVVSTLTASLILTPAPSAAGIVLVKESSQTETATVPLPDHLPVLCLLIDFQLQTSGNPWLIPDASTGTRVVIYAVGAALPALMLLIVCMGMCRPLHTRYSEYRERQGRKLLRIRNPG</sequence>